<dbReference type="GO" id="GO:0016020">
    <property type="term" value="C:membrane"/>
    <property type="evidence" value="ECO:0007669"/>
    <property type="project" value="UniProtKB-SubCell"/>
</dbReference>
<evidence type="ECO:0000256" key="4">
    <source>
        <dbReference type="ARBA" id="ARBA00022989"/>
    </source>
</evidence>
<feature type="transmembrane region" description="Helical" evidence="7">
    <location>
        <begin position="12"/>
        <end position="30"/>
    </location>
</feature>
<evidence type="ECO:0000256" key="1">
    <source>
        <dbReference type="ARBA" id="ARBA00004141"/>
    </source>
</evidence>
<dbReference type="PROSITE" id="PS00610">
    <property type="entry name" value="NA_NEUROTRAN_SYMP_1"/>
    <property type="match status" value="1"/>
</dbReference>
<dbReference type="CDD" id="cd10336">
    <property type="entry name" value="SLC6sbd_Tyt1-Like"/>
    <property type="match status" value="1"/>
</dbReference>
<dbReference type="SUPFAM" id="SSF161070">
    <property type="entry name" value="SNF-like"/>
    <property type="match status" value="1"/>
</dbReference>
<evidence type="ECO:0000313" key="8">
    <source>
        <dbReference type="EMBL" id="CDN32956.1"/>
    </source>
</evidence>
<feature type="transmembrane region" description="Helical" evidence="7">
    <location>
        <begin position="292"/>
        <end position="319"/>
    </location>
</feature>
<evidence type="ECO:0000256" key="2">
    <source>
        <dbReference type="ARBA" id="ARBA00022448"/>
    </source>
</evidence>
<dbReference type="STRING" id="1433126.BN938_2891"/>
<reference evidence="8 9" key="1">
    <citation type="journal article" date="2015" name="Genome Announc.">
        <title>Complete Genome Sequence of the Novel Leech Symbiont Mucinivorans hirudinis M3T.</title>
        <authorList>
            <person name="Nelson M.C."/>
            <person name="Bomar L."/>
            <person name="Graf J."/>
        </authorList>
    </citation>
    <scope>NUCLEOTIDE SEQUENCE [LARGE SCALE GENOMIC DNA]</scope>
    <source>
        <strain evidence="9">M3</strain>
    </source>
</reference>
<dbReference type="PROSITE" id="PS50267">
    <property type="entry name" value="NA_NEUROTRAN_SYMP_3"/>
    <property type="match status" value="1"/>
</dbReference>
<sequence length="446" mass="48728">MSRGSFNSSFGAMMAVAGSAVGLGNIWRFPYLVGQNGGGAFLVLYLALVLLIGLPLMLAEFSIGRTTQLGTVSSFKSLAPQKKWYLIGYFAVIAGFAILGFYSVVAGWTLKYLYEAAINAFSNQSTAELSNNLDNFINSGWQPIAYTAGFIALSAYIVIKGVEKGIERYNKVLMPVMVFILILLCVNSVTLDGFAQGVDFLFNPDFSKIDTNVVLNALGQAFFSLSIGMGVLITYGSYVKKEENMPATKGVVALMDSGIAILAGLAIFPAVYTYGLEPSEGSTLVFKALPNVFAQMPMGYFVGLLFFLLLVIAAVTSVVSIMEMITAFFIEEYKMTRKRAVIYISLIVFVISVVCAISQIEDSSLVLFGLNIFDLLDTLSANFLMTLCGLGIAIFTGWFFGKKKLRAVFTSNGRYLNWLFPVFFFLLRYFCPLAVAIIFLSKVGFI</sequence>
<dbReference type="EMBL" id="HG934468">
    <property type="protein sequence ID" value="CDN32956.1"/>
    <property type="molecule type" value="Genomic_DNA"/>
</dbReference>
<keyword evidence="3 6" id="KW-0812">Transmembrane</keyword>
<comment type="similarity">
    <text evidence="6">Belongs to the sodium:neurotransmitter symporter (SNF) (TC 2.A.22) family.</text>
</comment>
<dbReference type="Pfam" id="PF00209">
    <property type="entry name" value="SNF"/>
    <property type="match status" value="2"/>
</dbReference>
<evidence type="ECO:0000256" key="3">
    <source>
        <dbReference type="ARBA" id="ARBA00022692"/>
    </source>
</evidence>
<comment type="subcellular location">
    <subcellularLocation>
        <location evidence="1">Membrane</location>
        <topology evidence="1">Multi-pass membrane protein</topology>
    </subcellularLocation>
</comment>
<keyword evidence="2 6" id="KW-0813">Transport</keyword>
<feature type="transmembrane region" description="Helical" evidence="7">
    <location>
        <begin position="214"/>
        <end position="238"/>
    </location>
</feature>
<feature type="transmembrane region" description="Helical" evidence="7">
    <location>
        <begin position="250"/>
        <end position="272"/>
    </location>
</feature>
<keyword evidence="4 7" id="KW-1133">Transmembrane helix</keyword>
<feature type="transmembrane region" description="Helical" evidence="7">
    <location>
        <begin position="340"/>
        <end position="360"/>
    </location>
</feature>
<gene>
    <name evidence="8" type="ORF">BN938_2891</name>
</gene>
<evidence type="ECO:0000313" key="9">
    <source>
        <dbReference type="Proteomes" id="UP000027616"/>
    </source>
</evidence>
<dbReference type="eggNOG" id="COG0733">
    <property type="taxonomic scope" value="Bacteria"/>
</dbReference>
<dbReference type="KEGG" id="rbc:BN938_2891"/>
<feature type="transmembrane region" description="Helical" evidence="7">
    <location>
        <begin position="140"/>
        <end position="159"/>
    </location>
</feature>
<dbReference type="OrthoDB" id="9762833at2"/>
<feature type="transmembrane region" description="Helical" evidence="7">
    <location>
        <begin position="171"/>
        <end position="194"/>
    </location>
</feature>
<dbReference type="GO" id="GO:0015293">
    <property type="term" value="F:symporter activity"/>
    <property type="evidence" value="ECO:0007669"/>
    <property type="project" value="UniProtKB-KW"/>
</dbReference>
<keyword evidence="5 7" id="KW-0472">Membrane</keyword>
<evidence type="ECO:0000256" key="6">
    <source>
        <dbReference type="RuleBase" id="RU003732"/>
    </source>
</evidence>
<dbReference type="InterPro" id="IPR037272">
    <property type="entry name" value="SNS_sf"/>
</dbReference>
<dbReference type="PANTHER" id="PTHR42948">
    <property type="entry name" value="TRANSPORTER"/>
    <property type="match status" value="1"/>
</dbReference>
<feature type="transmembrane region" description="Helical" evidence="7">
    <location>
        <begin position="42"/>
        <end position="63"/>
    </location>
</feature>
<protein>
    <recommendedName>
        <fullName evidence="6">Transporter</fullName>
    </recommendedName>
</protein>
<evidence type="ECO:0000256" key="5">
    <source>
        <dbReference type="ARBA" id="ARBA00023136"/>
    </source>
</evidence>
<name>A0A060RBD0_9BACT</name>
<dbReference type="HOGENOM" id="CLU_006855_3_4_10"/>
<feature type="transmembrane region" description="Helical" evidence="7">
    <location>
        <begin position="422"/>
        <end position="441"/>
    </location>
</feature>
<dbReference type="PANTHER" id="PTHR42948:SF1">
    <property type="entry name" value="TRANSPORTER"/>
    <property type="match status" value="1"/>
</dbReference>
<feature type="transmembrane region" description="Helical" evidence="7">
    <location>
        <begin position="84"/>
        <end position="105"/>
    </location>
</feature>
<dbReference type="InterPro" id="IPR047218">
    <property type="entry name" value="YocR/YhdH-like"/>
</dbReference>
<feature type="transmembrane region" description="Helical" evidence="7">
    <location>
        <begin position="380"/>
        <end position="401"/>
    </location>
</feature>
<dbReference type="Proteomes" id="UP000027616">
    <property type="component" value="Chromosome I"/>
</dbReference>
<dbReference type="AlphaFoldDB" id="A0A060RBD0"/>
<dbReference type="PRINTS" id="PR00176">
    <property type="entry name" value="NANEUSMPORT"/>
</dbReference>
<dbReference type="NCBIfam" id="NF037979">
    <property type="entry name" value="Na_transp"/>
    <property type="match status" value="1"/>
</dbReference>
<accession>A0A060RBD0</accession>
<keyword evidence="9" id="KW-1185">Reference proteome</keyword>
<keyword evidence="6" id="KW-0769">Symport</keyword>
<evidence type="ECO:0000256" key="7">
    <source>
        <dbReference type="SAM" id="Phobius"/>
    </source>
</evidence>
<dbReference type="Gene3D" id="1.20.1740.10">
    <property type="entry name" value="Amino acid/polyamine transporter I"/>
    <property type="match status" value="1"/>
</dbReference>
<organism evidence="8 9">
    <name type="scientific">Mucinivorans hirudinis</name>
    <dbReference type="NCBI Taxonomy" id="1433126"/>
    <lineage>
        <taxon>Bacteria</taxon>
        <taxon>Pseudomonadati</taxon>
        <taxon>Bacteroidota</taxon>
        <taxon>Bacteroidia</taxon>
        <taxon>Bacteroidales</taxon>
        <taxon>Rikenellaceae</taxon>
        <taxon>Mucinivorans</taxon>
    </lineage>
</organism>
<dbReference type="InterPro" id="IPR000175">
    <property type="entry name" value="Na/ntran_symport"/>
</dbReference>
<proteinExistence type="inferred from homology"/>